<proteinExistence type="inferred from homology"/>
<name>A0A0U4C4X1_9BACT</name>
<dbReference type="KEGG" id="hyg:AUC43_09385"/>
<dbReference type="GO" id="GO:0016788">
    <property type="term" value="F:hydrolase activity, acting on ester bonds"/>
    <property type="evidence" value="ECO:0007669"/>
    <property type="project" value="UniProtKB-ARBA"/>
</dbReference>
<keyword evidence="3" id="KW-0472">Membrane</keyword>
<keyword evidence="2" id="KW-0378">Hydrolase</keyword>
<dbReference type="Gene3D" id="3.40.50.1110">
    <property type="entry name" value="SGNH hydrolase"/>
    <property type="match status" value="1"/>
</dbReference>
<dbReference type="SUPFAM" id="SSF52266">
    <property type="entry name" value="SGNH hydrolase"/>
    <property type="match status" value="1"/>
</dbReference>
<dbReference type="AlphaFoldDB" id="A0A0U4C4X1"/>
<protein>
    <recommendedName>
        <fullName evidence="4">SGNH hydrolase-type esterase domain-containing protein</fullName>
    </recommendedName>
</protein>
<dbReference type="Pfam" id="PF13472">
    <property type="entry name" value="Lipase_GDSL_2"/>
    <property type="match status" value="1"/>
</dbReference>
<dbReference type="EMBL" id="CP013909">
    <property type="protein sequence ID" value="ALW85288.1"/>
    <property type="molecule type" value="Genomic_DNA"/>
</dbReference>
<feature type="domain" description="SGNH hydrolase-type esterase" evidence="4">
    <location>
        <begin position="48"/>
        <end position="230"/>
    </location>
</feature>
<dbReference type="InterPro" id="IPR013830">
    <property type="entry name" value="SGNH_hydro"/>
</dbReference>
<accession>A0A0U4C4X1</accession>
<feature type="transmembrane region" description="Helical" evidence="3">
    <location>
        <begin position="20"/>
        <end position="37"/>
    </location>
</feature>
<keyword evidence="3" id="KW-0812">Transmembrane</keyword>
<sequence>MKSNDNPGSQLNNLLGRSVLGYALLLVCLLSSAFTLLPQKARKPTLFLIGDSTVKNGKGKGDGGLWGWGNYLLVHFDTTRIHIENDALGGTSSRTFQTKGLWAVVQAKIQPGDFVIMQFGHNDDGPLADTARARGTIKSNGEESQEVYNPLSKQQEVVHSYGWYLRKFIADTKAKGATPVVCSLIPRNGWKEGKVNRATKGYTKWAAEAARQGGAYFIDLNKLVADKYDREGEAKVGTVYFTSKDHTHTIEAGAQLNAATVAEGIRATKGLALRKYLKK</sequence>
<evidence type="ECO:0000313" key="6">
    <source>
        <dbReference type="Proteomes" id="UP000059542"/>
    </source>
</evidence>
<dbReference type="RefSeq" id="WP_068192266.1">
    <property type="nucleotide sequence ID" value="NZ_CP013909.1"/>
</dbReference>
<evidence type="ECO:0000313" key="5">
    <source>
        <dbReference type="EMBL" id="ALW85288.1"/>
    </source>
</evidence>
<evidence type="ECO:0000256" key="1">
    <source>
        <dbReference type="ARBA" id="ARBA00008668"/>
    </source>
</evidence>
<evidence type="ECO:0000259" key="4">
    <source>
        <dbReference type="Pfam" id="PF13472"/>
    </source>
</evidence>
<organism evidence="5 6">
    <name type="scientific">Hymenobacter sedentarius</name>
    <dbReference type="NCBI Taxonomy" id="1411621"/>
    <lineage>
        <taxon>Bacteria</taxon>
        <taxon>Pseudomonadati</taxon>
        <taxon>Bacteroidota</taxon>
        <taxon>Cytophagia</taxon>
        <taxon>Cytophagales</taxon>
        <taxon>Hymenobacteraceae</taxon>
        <taxon>Hymenobacter</taxon>
    </lineage>
</organism>
<dbReference type="PANTHER" id="PTHR43695">
    <property type="entry name" value="PUTATIVE (AFU_ORTHOLOGUE AFUA_2G17250)-RELATED"/>
    <property type="match status" value="1"/>
</dbReference>
<evidence type="ECO:0000256" key="2">
    <source>
        <dbReference type="ARBA" id="ARBA00022801"/>
    </source>
</evidence>
<dbReference type="PANTHER" id="PTHR43695:SF1">
    <property type="entry name" value="RHAMNOGALACTURONAN ACETYLESTERASE"/>
    <property type="match status" value="1"/>
</dbReference>
<dbReference type="InterPro" id="IPR036514">
    <property type="entry name" value="SGNH_hydro_sf"/>
</dbReference>
<dbReference type="CDD" id="cd01821">
    <property type="entry name" value="Rhamnogalacturan_acetylesterase_like"/>
    <property type="match status" value="1"/>
</dbReference>
<dbReference type="OrthoDB" id="9807041at2"/>
<comment type="similarity">
    <text evidence="1">Belongs to the 'GDSL' lipolytic enzyme family.</text>
</comment>
<keyword evidence="6" id="KW-1185">Reference proteome</keyword>
<dbReference type="InterPro" id="IPR037459">
    <property type="entry name" value="RhgT-like"/>
</dbReference>
<reference evidence="5 6" key="1">
    <citation type="submission" date="2015-12" db="EMBL/GenBank/DDBJ databases">
        <authorList>
            <person name="Shamseldin A."/>
            <person name="Moawad H."/>
            <person name="Abd El-Rahim W.M."/>
            <person name="Sadowsky M.J."/>
        </authorList>
    </citation>
    <scope>NUCLEOTIDE SEQUENCE [LARGE SCALE GENOMIC DNA]</scope>
    <source>
        <strain evidence="5 6">DG5B</strain>
    </source>
</reference>
<dbReference type="Proteomes" id="UP000059542">
    <property type="component" value="Chromosome"/>
</dbReference>
<gene>
    <name evidence="5" type="ORF">AUC43_09385</name>
</gene>
<evidence type="ECO:0000256" key="3">
    <source>
        <dbReference type="SAM" id="Phobius"/>
    </source>
</evidence>
<dbReference type="STRING" id="1411621.AUC43_09385"/>
<keyword evidence="3" id="KW-1133">Transmembrane helix</keyword>